<keyword evidence="2" id="KW-0472">Membrane</keyword>
<reference evidence="4 5" key="1">
    <citation type="journal article" date="2016" name="Nat. Commun.">
        <title>Thousands of microbial genomes shed light on interconnected biogeochemical processes in an aquifer system.</title>
        <authorList>
            <person name="Anantharaman K."/>
            <person name="Brown C.T."/>
            <person name="Hug L.A."/>
            <person name="Sharon I."/>
            <person name="Castelle C.J."/>
            <person name="Probst A.J."/>
            <person name="Thomas B.C."/>
            <person name="Singh A."/>
            <person name="Wilkins M.J."/>
            <person name="Karaoz U."/>
            <person name="Brodie E.L."/>
            <person name="Williams K.H."/>
            <person name="Hubbard S.S."/>
            <person name="Banfield J.F."/>
        </authorList>
    </citation>
    <scope>NUCLEOTIDE SEQUENCE [LARGE SCALE GENOMIC DNA]</scope>
</reference>
<evidence type="ECO:0000256" key="1">
    <source>
        <dbReference type="SAM" id="MobiDB-lite"/>
    </source>
</evidence>
<feature type="transmembrane region" description="Helical" evidence="2">
    <location>
        <begin position="418"/>
        <end position="436"/>
    </location>
</feature>
<dbReference type="EMBL" id="MHTB01000055">
    <property type="protein sequence ID" value="OHA54213.1"/>
    <property type="molecule type" value="Genomic_DNA"/>
</dbReference>
<feature type="domain" description="SCP" evidence="3">
    <location>
        <begin position="78"/>
        <end position="197"/>
    </location>
</feature>
<feature type="transmembrane region" description="Helical" evidence="2">
    <location>
        <begin position="393"/>
        <end position="411"/>
    </location>
</feature>
<evidence type="ECO:0000313" key="5">
    <source>
        <dbReference type="Proteomes" id="UP000178936"/>
    </source>
</evidence>
<dbReference type="CDD" id="cd05379">
    <property type="entry name" value="CAP_bacterial"/>
    <property type="match status" value="1"/>
</dbReference>
<evidence type="ECO:0000259" key="3">
    <source>
        <dbReference type="Pfam" id="PF00188"/>
    </source>
</evidence>
<dbReference type="Proteomes" id="UP000178936">
    <property type="component" value="Unassembled WGS sequence"/>
</dbReference>
<dbReference type="InterPro" id="IPR014044">
    <property type="entry name" value="CAP_dom"/>
</dbReference>
<comment type="caution">
    <text evidence="4">The sequence shown here is derived from an EMBL/GenBank/DDBJ whole genome shotgun (WGS) entry which is preliminary data.</text>
</comment>
<keyword evidence="2" id="KW-1133">Transmembrane helix</keyword>
<protein>
    <recommendedName>
        <fullName evidence="3">SCP domain-containing protein</fullName>
    </recommendedName>
</protein>
<evidence type="ECO:0000313" key="4">
    <source>
        <dbReference type="EMBL" id="OHA54213.1"/>
    </source>
</evidence>
<feature type="transmembrane region" description="Helical" evidence="2">
    <location>
        <begin position="41"/>
        <end position="62"/>
    </location>
</feature>
<keyword evidence="2" id="KW-0812">Transmembrane</keyword>
<name>A0A1G2Q0X3_9BACT</name>
<dbReference type="PANTHER" id="PTHR31157">
    <property type="entry name" value="SCP DOMAIN-CONTAINING PROTEIN"/>
    <property type="match status" value="1"/>
</dbReference>
<accession>A0A1G2Q0X3</accession>
<gene>
    <name evidence="4" type="ORF">A2226_02515</name>
</gene>
<dbReference type="Pfam" id="PF00188">
    <property type="entry name" value="CAP"/>
    <property type="match status" value="1"/>
</dbReference>
<proteinExistence type="predicted"/>
<feature type="region of interest" description="Disordered" evidence="1">
    <location>
        <begin position="236"/>
        <end position="258"/>
    </location>
</feature>
<evidence type="ECO:0000256" key="2">
    <source>
        <dbReference type="SAM" id="Phobius"/>
    </source>
</evidence>
<organism evidence="4 5">
    <name type="scientific">Candidatus Veblenbacteria bacterium RIFOXYA2_FULL_43_9</name>
    <dbReference type="NCBI Taxonomy" id="1802425"/>
    <lineage>
        <taxon>Bacteria</taxon>
        <taxon>Candidatus Vebleniibacteriota</taxon>
    </lineage>
</organism>
<dbReference type="AlphaFoldDB" id="A0A1G2Q0X3"/>
<dbReference type="InterPro" id="IPR035940">
    <property type="entry name" value="CAP_sf"/>
</dbReference>
<dbReference type="PANTHER" id="PTHR31157:SF1">
    <property type="entry name" value="SCP DOMAIN-CONTAINING PROTEIN"/>
    <property type="match status" value="1"/>
</dbReference>
<dbReference type="Gene3D" id="3.40.33.10">
    <property type="entry name" value="CAP"/>
    <property type="match status" value="1"/>
</dbReference>
<sequence>MKLFFSKCKHYSHRGLLHLWDHFVPHERNYHHPHVLKHRVLAGYSILLVLLKVLAIIAPIALPSSSLYSSAITPENIVNLTNQTRDNLDLPKLAVNDLLTQAAAAKAQDMAANNYFAHISPSGLTPWSWMIQAGYKYKYAGENLAVHFTSAEGVQEGWLASPSHRSNIVNQNYTEIGIGVVMGEFEGYPTTFVVQMFGTSSTATQPIAVVTVPPSTSTTTPVITPSAPQQPEVASATEPVVEPEPVQPVVTPEPVKTEPATAPLPVLIPTLDESSVAIVQQDGYYDVKLSMLNANSVTAYLGSDWSQLTNSADQPNIWSGQIAYNKTTLGQNGEQLSVVAASASGETERYTLAWVAPDIKTQNFYTFNEGSDRYAKLFGFLTIHNLNDSVRQFYFFFMVFLVAALLINILVKVRIQKVSIIGHTVFVLALAVILSII</sequence>
<dbReference type="SUPFAM" id="SSF55797">
    <property type="entry name" value="PR-1-like"/>
    <property type="match status" value="1"/>
</dbReference>